<dbReference type="Proteomes" id="UP001064048">
    <property type="component" value="Chromosome 5"/>
</dbReference>
<accession>A0ACC0KET3</accession>
<evidence type="ECO:0000313" key="2">
    <source>
        <dbReference type="Proteomes" id="UP001064048"/>
    </source>
</evidence>
<reference evidence="1 2" key="1">
    <citation type="journal article" date="2022" name="Genome Biol. Evol.">
        <title>The Spruce Budworm Genome: Reconstructing the Evolutionary History of Antifreeze Proteins.</title>
        <authorList>
            <person name="Beliveau C."/>
            <person name="Gagne P."/>
            <person name="Picq S."/>
            <person name="Vernygora O."/>
            <person name="Keeling C.I."/>
            <person name="Pinkney K."/>
            <person name="Doucet D."/>
            <person name="Wen F."/>
            <person name="Johnston J.S."/>
            <person name="Maaroufi H."/>
            <person name="Boyle B."/>
            <person name="Laroche J."/>
            <person name="Dewar K."/>
            <person name="Juretic N."/>
            <person name="Blackburn G."/>
            <person name="Nisole A."/>
            <person name="Brunet B."/>
            <person name="Brandao M."/>
            <person name="Lumley L."/>
            <person name="Duan J."/>
            <person name="Quan G."/>
            <person name="Lucarotti C.J."/>
            <person name="Roe A.D."/>
            <person name="Sperling F.A.H."/>
            <person name="Levesque R.C."/>
            <person name="Cusson M."/>
        </authorList>
    </citation>
    <scope>NUCLEOTIDE SEQUENCE [LARGE SCALE GENOMIC DNA]</scope>
    <source>
        <strain evidence="1">Glfc:IPQL:Cfum</strain>
    </source>
</reference>
<comment type="caution">
    <text evidence="1">The sequence shown here is derived from an EMBL/GenBank/DDBJ whole genome shotgun (WGS) entry which is preliminary data.</text>
</comment>
<sequence length="567" mass="62699">MNYTFNMESVLIALTTVLCATLVLNLLHKLRLSLPWRVNCWFCNSNFWWKFVERNSWVCPKCEQYNGFTKDGDYNKPLISASNDSANKPPRSPKVFQKSPPKNGLCKMCNVNLQLKVAQLANFVPMNERNYDNEIEDYKMQLEKAYKLCSPCRKVLQKKLHKEKEVLLGSKVLETRSPEKKNLKHEKRSSLLKAFINKTSMFIAGVLVLLVCIECYVNTKKNDLPVSIMNLKDILFDLTSVLAVLVVYKNLNAKINIPAKFQPGPKKIKSLQNGTSASFFDDDSDVVMESDDDVSLSKFGLHNFTDSSADTVSPLSTSMLNGRSFTPRIGDSIWSKPKLNTTFCVNSVRSKSPSSVSETVFIKPSFSKYQDLTKGDSDSDLDESISSLCISSPKKASKKGNSVFSLRKFTATPSFVAPAPRARPLISPSKLGHGTSWVAGGYWGADGERPLCSVDGSRSSSQSSGFESQASSANQRAAPPSRDDSVCGDGGVLDRFQQCGTASYSSYPSPQNFGRVGSPVFPQMQYNGHVQIPQARAVFPAQRPLGPFRPPGATGLINLSRLNSYAR</sequence>
<proteinExistence type="predicted"/>
<protein>
    <submittedName>
        <fullName evidence="1">Uncharacterized protein</fullName>
    </submittedName>
</protein>
<evidence type="ECO:0000313" key="1">
    <source>
        <dbReference type="EMBL" id="KAI8434581.1"/>
    </source>
</evidence>
<name>A0ACC0KET3_CHOFU</name>
<keyword evidence="2" id="KW-1185">Reference proteome</keyword>
<gene>
    <name evidence="1" type="ORF">MSG28_003119</name>
</gene>
<dbReference type="EMBL" id="CM046105">
    <property type="protein sequence ID" value="KAI8434581.1"/>
    <property type="molecule type" value="Genomic_DNA"/>
</dbReference>
<organism evidence="1 2">
    <name type="scientific">Choristoneura fumiferana</name>
    <name type="common">Spruce budworm moth</name>
    <name type="synonym">Archips fumiferana</name>
    <dbReference type="NCBI Taxonomy" id="7141"/>
    <lineage>
        <taxon>Eukaryota</taxon>
        <taxon>Metazoa</taxon>
        <taxon>Ecdysozoa</taxon>
        <taxon>Arthropoda</taxon>
        <taxon>Hexapoda</taxon>
        <taxon>Insecta</taxon>
        <taxon>Pterygota</taxon>
        <taxon>Neoptera</taxon>
        <taxon>Endopterygota</taxon>
        <taxon>Lepidoptera</taxon>
        <taxon>Glossata</taxon>
        <taxon>Ditrysia</taxon>
        <taxon>Tortricoidea</taxon>
        <taxon>Tortricidae</taxon>
        <taxon>Tortricinae</taxon>
        <taxon>Choristoneura</taxon>
    </lineage>
</organism>